<accession>A0ABR3WUI5</accession>
<proteinExistence type="predicted"/>
<organism evidence="2 3">
    <name type="scientific">Paecilomyces lecythidis</name>
    <dbReference type="NCBI Taxonomy" id="3004212"/>
    <lineage>
        <taxon>Eukaryota</taxon>
        <taxon>Fungi</taxon>
        <taxon>Dikarya</taxon>
        <taxon>Ascomycota</taxon>
        <taxon>Pezizomycotina</taxon>
        <taxon>Eurotiomycetes</taxon>
        <taxon>Eurotiomycetidae</taxon>
        <taxon>Eurotiales</taxon>
        <taxon>Thermoascaceae</taxon>
        <taxon>Paecilomyces</taxon>
    </lineage>
</organism>
<comment type="caution">
    <text evidence="2">The sequence shown here is derived from an EMBL/GenBank/DDBJ whole genome shotgun (WGS) entry which is preliminary data.</text>
</comment>
<protein>
    <recommendedName>
        <fullName evidence="4">Myb-like domain-containing protein</fullName>
    </recommendedName>
</protein>
<name>A0ABR3WUI5_9EURO</name>
<evidence type="ECO:0000256" key="1">
    <source>
        <dbReference type="SAM" id="MobiDB-lite"/>
    </source>
</evidence>
<dbReference type="Proteomes" id="UP001583193">
    <property type="component" value="Unassembled WGS sequence"/>
</dbReference>
<gene>
    <name evidence="2" type="ORF">Plec18167_008774</name>
</gene>
<reference evidence="2 3" key="1">
    <citation type="journal article" date="2024" name="IMA Fungus">
        <title>IMA Genome - F19 : A genome assembly and annotation guide to empower mycologists, including annotated draft genome sequences of Ceratocystis pirilliformis, Diaporthe australafricana, Fusarium ophioides, Paecilomyces lecythidis, and Sporothrix stenoceras.</title>
        <authorList>
            <person name="Aylward J."/>
            <person name="Wilson A.M."/>
            <person name="Visagie C.M."/>
            <person name="Spraker J."/>
            <person name="Barnes I."/>
            <person name="Buitendag C."/>
            <person name="Ceriani C."/>
            <person name="Del Mar Angel L."/>
            <person name="du Plessis D."/>
            <person name="Fuchs T."/>
            <person name="Gasser K."/>
            <person name="Kramer D."/>
            <person name="Li W."/>
            <person name="Munsamy K."/>
            <person name="Piso A."/>
            <person name="Price J.L."/>
            <person name="Sonnekus B."/>
            <person name="Thomas C."/>
            <person name="van der Nest A."/>
            <person name="van Dijk A."/>
            <person name="van Heerden A."/>
            <person name="van Vuuren N."/>
            <person name="Yilmaz N."/>
            <person name="Duong T.A."/>
            <person name="van der Merwe N.A."/>
            <person name="Wingfield M.J."/>
            <person name="Wingfield B.D."/>
        </authorList>
    </citation>
    <scope>NUCLEOTIDE SEQUENCE [LARGE SCALE GENOMIC DNA]</scope>
    <source>
        <strain evidence="2 3">CMW 18167</strain>
    </source>
</reference>
<keyword evidence="3" id="KW-1185">Reference proteome</keyword>
<sequence length="353" mass="39850">MIGLADNPTPPTTRSTPTGKSGFDKSAGGITPIANTRARLTAQQELILMEICRETFGDRWNEDHQYKVWIGISEEFQKRARRTFSWQSCQRRFKENIKKEMTRKAMSFRGQDTTQLPSTPASRLVTKWMRDLNRSRISKIAAEMCGSPAAQRDPSSTMPTVQQTQESQERELAAKAQAWQERMDKWMNTSTDPQNFSEEKLPAVNNNITVGGQAESIVQRDNAPPPATTAERPISQKDLNEISEKIDRVAENILDSTQKLLKEVQLQQRREMEEFKDRIMALIHDESDLISQNITSASEDISEGLGDLAMTVSFTRNTGLESLSNIMKLRRDSRVLLKIAAAEGKINPVPPNL</sequence>
<evidence type="ECO:0008006" key="4">
    <source>
        <dbReference type="Google" id="ProtNLM"/>
    </source>
</evidence>
<dbReference type="EMBL" id="JAVDPF010000045">
    <property type="protein sequence ID" value="KAL1867233.1"/>
    <property type="molecule type" value="Genomic_DNA"/>
</dbReference>
<evidence type="ECO:0000313" key="2">
    <source>
        <dbReference type="EMBL" id="KAL1867233.1"/>
    </source>
</evidence>
<feature type="region of interest" description="Disordered" evidence="1">
    <location>
        <begin position="1"/>
        <end position="30"/>
    </location>
</feature>
<evidence type="ECO:0000313" key="3">
    <source>
        <dbReference type="Proteomes" id="UP001583193"/>
    </source>
</evidence>